<evidence type="ECO:0000313" key="4">
    <source>
        <dbReference type="Proteomes" id="UP000052020"/>
    </source>
</evidence>
<evidence type="ECO:0000313" key="3">
    <source>
        <dbReference type="EMBL" id="KPJ64087.1"/>
    </source>
</evidence>
<protein>
    <recommendedName>
        <fullName evidence="2">Alcohol dehydrogenase-like N-terminal domain-containing protein</fullName>
    </recommendedName>
</protein>
<evidence type="ECO:0000259" key="2">
    <source>
        <dbReference type="Pfam" id="PF08240"/>
    </source>
</evidence>
<accession>A0A0S7XNU7</accession>
<dbReference type="EMBL" id="LIZY01000043">
    <property type="protein sequence ID" value="KPJ64087.1"/>
    <property type="molecule type" value="Genomic_DNA"/>
</dbReference>
<reference evidence="3 4" key="1">
    <citation type="journal article" date="2015" name="Microbiome">
        <title>Genomic resolution of linkages in carbon, nitrogen, and sulfur cycling among widespread estuary sediment bacteria.</title>
        <authorList>
            <person name="Baker B.J."/>
            <person name="Lazar C.S."/>
            <person name="Teske A.P."/>
            <person name="Dick G.J."/>
        </authorList>
    </citation>
    <scope>NUCLEOTIDE SEQUENCE [LARGE SCALE GENOMIC DNA]</scope>
    <source>
        <strain evidence="3">DG_56</strain>
    </source>
</reference>
<feature type="domain" description="Alcohol dehydrogenase-like N-terminal" evidence="2">
    <location>
        <begin position="47"/>
        <end position="146"/>
    </location>
</feature>
<dbReference type="AlphaFoldDB" id="A0A0S7XNU7"/>
<evidence type="ECO:0000256" key="1">
    <source>
        <dbReference type="ARBA" id="ARBA00023002"/>
    </source>
</evidence>
<gene>
    <name evidence="3" type="ORF">AMK68_02355</name>
</gene>
<name>A0A0S7XNU7_9BACT</name>
<dbReference type="InterPro" id="IPR050129">
    <property type="entry name" value="Zn_alcohol_dh"/>
</dbReference>
<organism evidence="3 4">
    <name type="scientific">candidate division KD3-62 bacterium DG_56</name>
    <dbReference type="NCBI Taxonomy" id="1704032"/>
    <lineage>
        <taxon>Bacteria</taxon>
        <taxon>candidate division KD3-62</taxon>
    </lineage>
</organism>
<sequence>MAADLEGYRSGSGPLPDLIKAWQMHGAGFEGLGREGRPDELPLPDCGPDELLVRVDAVGLCASDVKLITAGSQHPRIFQRDLANDPTIPGHEVSLTVVGVGEQRRDRYQIGQRFIVQADVFYQGENIAFGYALPGAMAQYQVIGKEMLEGDEGSYLLPVDPATGYAEAALTEPWACVVAAYRIQRRTTMQPGGFCWIVALPDALRDSYLLDALPESPDQPTTVAHTAVTGRLRSALDSRTDCACSFLPPGLLHDMASVASKMTGDHGWDDIVILGTPPADLAEAAATRLARHGVLCIIAERPMAAKATIDVGRIHYDFTHYVGGTGPSLAAAYRAIRETSELVGGGRLWIIGAAGPMGQMHVQRALESPQPPSLVLCRGWWSIWTPWPASGMSNWWPSTPARCRRMRWRRASASSCRRDSTMWW</sequence>
<dbReference type="PANTHER" id="PTHR43401:SF2">
    <property type="entry name" value="L-THREONINE 3-DEHYDROGENASE"/>
    <property type="match status" value="1"/>
</dbReference>
<dbReference type="PANTHER" id="PTHR43401">
    <property type="entry name" value="L-THREONINE 3-DEHYDROGENASE"/>
    <property type="match status" value="1"/>
</dbReference>
<dbReference type="GO" id="GO:0016491">
    <property type="term" value="F:oxidoreductase activity"/>
    <property type="evidence" value="ECO:0007669"/>
    <property type="project" value="UniProtKB-KW"/>
</dbReference>
<dbReference type="Gene3D" id="3.90.180.10">
    <property type="entry name" value="Medium-chain alcohol dehydrogenases, catalytic domain"/>
    <property type="match status" value="1"/>
</dbReference>
<dbReference type="InterPro" id="IPR013154">
    <property type="entry name" value="ADH-like_N"/>
</dbReference>
<dbReference type="Proteomes" id="UP000052020">
    <property type="component" value="Unassembled WGS sequence"/>
</dbReference>
<keyword evidence="1" id="KW-0560">Oxidoreductase</keyword>
<proteinExistence type="predicted"/>
<dbReference type="Pfam" id="PF08240">
    <property type="entry name" value="ADH_N"/>
    <property type="match status" value="1"/>
</dbReference>
<dbReference type="InterPro" id="IPR011032">
    <property type="entry name" value="GroES-like_sf"/>
</dbReference>
<comment type="caution">
    <text evidence="3">The sequence shown here is derived from an EMBL/GenBank/DDBJ whole genome shotgun (WGS) entry which is preliminary data.</text>
</comment>
<dbReference type="SUPFAM" id="SSF50129">
    <property type="entry name" value="GroES-like"/>
    <property type="match status" value="1"/>
</dbReference>